<feature type="compositionally biased region" description="Gly residues" evidence="1">
    <location>
        <begin position="123"/>
        <end position="141"/>
    </location>
</feature>
<dbReference type="EMBL" id="MFEN01000016">
    <property type="protein sequence ID" value="OGE84354.1"/>
    <property type="molecule type" value="Genomic_DNA"/>
</dbReference>
<evidence type="ECO:0000313" key="3">
    <source>
        <dbReference type="EMBL" id="OGE84354.1"/>
    </source>
</evidence>
<name>A0A1F5P3D7_9BACT</name>
<dbReference type="GO" id="GO:0000272">
    <property type="term" value="P:polysaccharide catabolic process"/>
    <property type="evidence" value="ECO:0007669"/>
    <property type="project" value="InterPro"/>
</dbReference>
<comment type="caution">
    <text evidence="3">The sequence shown here is derived from an EMBL/GenBank/DDBJ whole genome shotgun (WGS) entry which is preliminary data.</text>
</comment>
<accession>A0A1F5P3D7</accession>
<proteinExistence type="predicted"/>
<dbReference type="Gene3D" id="1.10.1330.10">
    <property type="entry name" value="Dockerin domain"/>
    <property type="match status" value="1"/>
</dbReference>
<dbReference type="InterPro" id="IPR016134">
    <property type="entry name" value="Dockerin_dom"/>
</dbReference>
<sequence length="224" mass="22565">MMAANKKILSISVAVLTALQVGLFGFVAEAGQAGYSSDTNVALTSQTLTIVAGSSADSVATGSTTVIVSITSPDTLTIRSANKFELNNNASIAYTCGSSFSELVVSGTRTVVITPSMTVCGSSSGGGSSGGGGGGGGGGGSSPPSSTPIDPVSPASSTSPASCIVKGDISGDCKVTLTDFSIAAFWYRKPITNALVQEREKTILNNDGKINLVDFSIMAFYYTK</sequence>
<organism evidence="3 4">
    <name type="scientific">Candidatus Doudnabacteria bacterium RIFCSPHIGHO2_01_FULL_49_9</name>
    <dbReference type="NCBI Taxonomy" id="1817827"/>
    <lineage>
        <taxon>Bacteria</taxon>
        <taxon>Candidatus Doudnaibacteriota</taxon>
    </lineage>
</organism>
<feature type="region of interest" description="Disordered" evidence="1">
    <location>
        <begin position="122"/>
        <end position="158"/>
    </location>
</feature>
<evidence type="ECO:0000313" key="4">
    <source>
        <dbReference type="Proteomes" id="UP000176339"/>
    </source>
</evidence>
<evidence type="ECO:0000256" key="1">
    <source>
        <dbReference type="SAM" id="MobiDB-lite"/>
    </source>
</evidence>
<feature type="domain" description="Dockerin" evidence="2">
    <location>
        <begin position="162"/>
        <end position="224"/>
    </location>
</feature>
<protein>
    <recommendedName>
        <fullName evidence="2">Dockerin domain-containing protein</fullName>
    </recommendedName>
</protein>
<dbReference type="InterPro" id="IPR036439">
    <property type="entry name" value="Dockerin_dom_sf"/>
</dbReference>
<dbReference type="AlphaFoldDB" id="A0A1F5P3D7"/>
<gene>
    <name evidence="3" type="ORF">A2846_03905</name>
</gene>
<evidence type="ECO:0000259" key="2">
    <source>
        <dbReference type="PROSITE" id="PS51766"/>
    </source>
</evidence>
<dbReference type="Proteomes" id="UP000176339">
    <property type="component" value="Unassembled WGS sequence"/>
</dbReference>
<dbReference type="PROSITE" id="PS51766">
    <property type="entry name" value="DOCKERIN"/>
    <property type="match status" value="1"/>
</dbReference>
<dbReference type="SUPFAM" id="SSF63446">
    <property type="entry name" value="Type I dockerin domain"/>
    <property type="match status" value="1"/>
</dbReference>
<reference evidence="3 4" key="1">
    <citation type="journal article" date="2016" name="Nat. Commun.">
        <title>Thousands of microbial genomes shed light on interconnected biogeochemical processes in an aquifer system.</title>
        <authorList>
            <person name="Anantharaman K."/>
            <person name="Brown C.T."/>
            <person name="Hug L.A."/>
            <person name="Sharon I."/>
            <person name="Castelle C.J."/>
            <person name="Probst A.J."/>
            <person name="Thomas B.C."/>
            <person name="Singh A."/>
            <person name="Wilkins M.J."/>
            <person name="Karaoz U."/>
            <person name="Brodie E.L."/>
            <person name="Williams K.H."/>
            <person name="Hubbard S.S."/>
            <person name="Banfield J.F."/>
        </authorList>
    </citation>
    <scope>NUCLEOTIDE SEQUENCE [LARGE SCALE GENOMIC DNA]</scope>
</reference>